<evidence type="ECO:0000313" key="2">
    <source>
        <dbReference type="Proteomes" id="UP000003558"/>
    </source>
</evidence>
<accession>F9VVB7</accession>
<evidence type="ECO:0000313" key="1">
    <source>
        <dbReference type="EMBL" id="GAA12556.1"/>
    </source>
</evidence>
<comment type="caution">
    <text evidence="1">The sequence shown here is derived from an EMBL/GenBank/DDBJ whole genome shotgun (WGS) entry which is preliminary data.</text>
</comment>
<dbReference type="EMBL" id="BACI01000053">
    <property type="protein sequence ID" value="GAA12556.1"/>
    <property type="molecule type" value="Genomic_DNA"/>
</dbReference>
<dbReference type="Proteomes" id="UP000003558">
    <property type="component" value="Unassembled WGS sequence"/>
</dbReference>
<proteinExistence type="predicted"/>
<dbReference type="RefSeq" id="WP_006358688.1">
    <property type="nucleotide sequence ID" value="NZ_BACI01000053.1"/>
</dbReference>
<reference evidence="1 2" key="1">
    <citation type="submission" date="2011-05" db="EMBL/GenBank/DDBJ databases">
        <title>Whole genome shotgun sequence of Gordonia alkanivorans NBRC 16433.</title>
        <authorList>
            <person name="Hosoyama A."/>
            <person name="Nakamura S."/>
            <person name="Takarada H."/>
            <person name="Tsuchikane K."/>
            <person name="Yamazaki S."/>
            <person name="Fujita N."/>
        </authorList>
    </citation>
    <scope>NUCLEOTIDE SEQUENCE [LARGE SCALE GENOMIC DNA]</scope>
    <source>
        <strain evidence="1 2">NBRC 16433</strain>
    </source>
</reference>
<organism evidence="1 2">
    <name type="scientific">Gordonia alkanivorans NBRC 16433</name>
    <dbReference type="NCBI Taxonomy" id="1027371"/>
    <lineage>
        <taxon>Bacteria</taxon>
        <taxon>Bacillati</taxon>
        <taxon>Actinomycetota</taxon>
        <taxon>Actinomycetes</taxon>
        <taxon>Mycobacteriales</taxon>
        <taxon>Gordoniaceae</taxon>
        <taxon>Gordonia</taxon>
    </lineage>
</organism>
<gene>
    <name evidence="1" type="ORF">GOALK_053_00760</name>
</gene>
<dbReference type="AlphaFoldDB" id="F9VVB7"/>
<sequence>MPPSYNEVTSWKPSNLVSIANGIFALKASLDLEAPLAGNPVLDLTPAEWTGEARGPADSRAESVTRWLRNVADEYGDLASAATSGAANIESAVTTLKNATEAAGDQGYILDRGSREYTVTFDPNTAPSGAEYSADLAFQHQTALPAHGTASDQAVTDTKNAIESALSEIGGITPASIATASGTMTRTTNQAKAFEQVYGYMPATANDWRIAAALDPHSYDPKNKGVPPAISVIKIRPVPGQGVVATGLFIPIDEVIAGMKADKPLPLPRNLGDNREFDVNFAPEDTRVSYFIDYENGVIVARQNPSVDEHGNVKTGTPSVKASQLADGTVAIVYEGSDPLAPEIAADLGWSVNGQTIVTPEAGGARVSGEATDYPSMETYQHLPDGRTEVLHRDDAGDHDKTGPMLNLKFHHDYGDYDNDLDRFPTEKYTSPGNHSYPIDLGNITGMTDLGSADDPPELEGAR</sequence>
<name>F9VVB7_9ACTN</name>
<dbReference type="eggNOG" id="ENOG5030HW6">
    <property type="taxonomic scope" value="Bacteria"/>
</dbReference>
<dbReference type="STRING" id="1027371.GOALK_053_00760"/>
<protein>
    <submittedName>
        <fullName evidence="1">Uncharacterized protein</fullName>
    </submittedName>
</protein>